<feature type="domain" description="Aminotransferase-like plant mobile" evidence="1">
    <location>
        <begin position="59"/>
        <end position="99"/>
    </location>
</feature>
<dbReference type="STRING" id="3988.B9SK13"/>
<dbReference type="PANTHER" id="PTHR46033:SF8">
    <property type="entry name" value="PROTEIN MAINTENANCE OF MERISTEMS-LIKE"/>
    <property type="match status" value="1"/>
</dbReference>
<organism evidence="2 3">
    <name type="scientific">Ricinus communis</name>
    <name type="common">Castor bean</name>
    <dbReference type="NCBI Taxonomy" id="3988"/>
    <lineage>
        <taxon>Eukaryota</taxon>
        <taxon>Viridiplantae</taxon>
        <taxon>Streptophyta</taxon>
        <taxon>Embryophyta</taxon>
        <taxon>Tracheophyta</taxon>
        <taxon>Spermatophyta</taxon>
        <taxon>Magnoliopsida</taxon>
        <taxon>eudicotyledons</taxon>
        <taxon>Gunneridae</taxon>
        <taxon>Pentapetalae</taxon>
        <taxon>rosids</taxon>
        <taxon>fabids</taxon>
        <taxon>Malpighiales</taxon>
        <taxon>Euphorbiaceae</taxon>
        <taxon>Acalyphoideae</taxon>
        <taxon>Acalypheae</taxon>
        <taxon>Ricinus</taxon>
    </lineage>
</organism>
<dbReference type="EMBL" id="EQ973996">
    <property type="protein sequence ID" value="EEF36051.1"/>
    <property type="molecule type" value="Genomic_DNA"/>
</dbReference>
<name>B9SK13_RICCO</name>
<protein>
    <recommendedName>
        <fullName evidence="1">Aminotransferase-like plant mobile domain-containing protein</fullName>
    </recommendedName>
</protein>
<accession>B9SK13</accession>
<evidence type="ECO:0000313" key="2">
    <source>
        <dbReference type="EMBL" id="EEF36051.1"/>
    </source>
</evidence>
<dbReference type="InterPro" id="IPR044824">
    <property type="entry name" value="MAIN-like"/>
</dbReference>
<reference evidence="3" key="1">
    <citation type="journal article" date="2010" name="Nat. Biotechnol.">
        <title>Draft genome sequence of the oilseed species Ricinus communis.</title>
        <authorList>
            <person name="Chan A.P."/>
            <person name="Crabtree J."/>
            <person name="Zhao Q."/>
            <person name="Lorenzi H."/>
            <person name="Orvis J."/>
            <person name="Puiu D."/>
            <person name="Melake-Berhan A."/>
            <person name="Jones K.M."/>
            <person name="Redman J."/>
            <person name="Chen G."/>
            <person name="Cahoon E.B."/>
            <person name="Gedil M."/>
            <person name="Stanke M."/>
            <person name="Haas B.J."/>
            <person name="Wortman J.R."/>
            <person name="Fraser-Liggett C.M."/>
            <person name="Ravel J."/>
            <person name="Rabinowicz P.D."/>
        </authorList>
    </citation>
    <scope>NUCLEOTIDE SEQUENCE [LARGE SCALE GENOMIC DNA]</scope>
    <source>
        <strain evidence="3">cv. Hale</strain>
    </source>
</reference>
<evidence type="ECO:0000313" key="3">
    <source>
        <dbReference type="Proteomes" id="UP000008311"/>
    </source>
</evidence>
<keyword evidence="3" id="KW-1185">Reference proteome</keyword>
<dbReference type="GO" id="GO:0010073">
    <property type="term" value="P:meristem maintenance"/>
    <property type="evidence" value="ECO:0007669"/>
    <property type="project" value="InterPro"/>
</dbReference>
<dbReference type="AlphaFoldDB" id="B9SK13"/>
<evidence type="ECO:0000259" key="1">
    <source>
        <dbReference type="Pfam" id="PF10536"/>
    </source>
</evidence>
<dbReference type="Pfam" id="PF10536">
    <property type="entry name" value="PMD"/>
    <property type="match status" value="1"/>
</dbReference>
<proteinExistence type="predicted"/>
<dbReference type="Proteomes" id="UP000008311">
    <property type="component" value="Unassembled WGS sequence"/>
</dbReference>
<dbReference type="InterPro" id="IPR019557">
    <property type="entry name" value="AminoTfrase-like_pln_mobile"/>
</dbReference>
<gene>
    <name evidence="2" type="ORF">RCOM_1004580</name>
</gene>
<sequence length="230" mass="25468">MYVGQEDTSVHELVGNIASLSEWWVQLLFYMGEMLEVIGFNTFLGTLTRFKPKNEVIAVTTLLERWSDTTHTFLLPFGEMTITSLDFIALTRVRFDGVPEVIVWQAEDPLVATLRDYTLPLLRRGESTIHLSFLMSLVDLNTVASFAFGPATLCQLYHFMDSCYRDGARVGSFAYLLLIWVHEYHLLGIGAPTGPLGGHAVRVRELPPVGLVSAAAEHGHLFKAAGGPVG</sequence>
<dbReference type="PANTHER" id="PTHR46033">
    <property type="entry name" value="PROTEIN MAIN-LIKE 2"/>
    <property type="match status" value="1"/>
</dbReference>
<dbReference type="InParanoid" id="B9SK13"/>